<proteinExistence type="predicted"/>
<dbReference type="GeneID" id="104731090"/>
<protein>
    <submittedName>
        <fullName evidence="4">Uncharacterized protein LOC104731090</fullName>
    </submittedName>
</protein>
<accession>A0ABM0UZQ4</accession>
<dbReference type="RefSeq" id="XP_010448657.1">
    <property type="nucleotide sequence ID" value="XM_010450355.1"/>
</dbReference>
<keyword evidence="1" id="KW-0175">Coiled coil</keyword>
<sequence>MSSRWDKSEKRCNKSSETVPIAEYNILKDKYESLVIENENLIQTLELLEKTHGLTVDEIVEKQGQELERKEEIAKLSNKYGEMQKKLETFEKDLEFIMSVDNDITEMMGGGEASGSARPAKKPKVDTKEDVIMLSDDEEGNQRETKGRHRNSSHQDPFISM</sequence>
<evidence type="ECO:0000256" key="2">
    <source>
        <dbReference type="SAM" id="MobiDB-lite"/>
    </source>
</evidence>
<dbReference type="Proteomes" id="UP000694864">
    <property type="component" value="Chromosome 12"/>
</dbReference>
<evidence type="ECO:0000313" key="4">
    <source>
        <dbReference type="RefSeq" id="XP_010448657.1"/>
    </source>
</evidence>
<gene>
    <name evidence="4" type="primary">LOC104731090</name>
</gene>
<evidence type="ECO:0000313" key="3">
    <source>
        <dbReference type="Proteomes" id="UP000694864"/>
    </source>
</evidence>
<reference evidence="3" key="1">
    <citation type="journal article" date="2014" name="Nat. Commun.">
        <title>The emerging biofuel crop Camelina sativa retains a highly undifferentiated hexaploid genome structure.</title>
        <authorList>
            <person name="Kagale S."/>
            <person name="Koh C."/>
            <person name="Nixon J."/>
            <person name="Bollina V."/>
            <person name="Clarke W.E."/>
            <person name="Tuteja R."/>
            <person name="Spillane C."/>
            <person name="Robinson S.J."/>
            <person name="Links M.G."/>
            <person name="Clarke C."/>
            <person name="Higgins E.E."/>
            <person name="Huebert T."/>
            <person name="Sharpe A.G."/>
            <person name="Parkin I.A."/>
        </authorList>
    </citation>
    <scope>NUCLEOTIDE SEQUENCE [LARGE SCALE GENOMIC DNA]</scope>
    <source>
        <strain evidence="3">cv. DH55</strain>
    </source>
</reference>
<organism evidence="3 4">
    <name type="scientific">Camelina sativa</name>
    <name type="common">False flax</name>
    <name type="synonym">Myagrum sativum</name>
    <dbReference type="NCBI Taxonomy" id="90675"/>
    <lineage>
        <taxon>Eukaryota</taxon>
        <taxon>Viridiplantae</taxon>
        <taxon>Streptophyta</taxon>
        <taxon>Embryophyta</taxon>
        <taxon>Tracheophyta</taxon>
        <taxon>Spermatophyta</taxon>
        <taxon>Magnoliopsida</taxon>
        <taxon>eudicotyledons</taxon>
        <taxon>Gunneridae</taxon>
        <taxon>Pentapetalae</taxon>
        <taxon>rosids</taxon>
        <taxon>malvids</taxon>
        <taxon>Brassicales</taxon>
        <taxon>Brassicaceae</taxon>
        <taxon>Camelineae</taxon>
        <taxon>Camelina</taxon>
    </lineage>
</organism>
<reference evidence="4" key="2">
    <citation type="submission" date="2025-08" db="UniProtKB">
        <authorList>
            <consortium name="RefSeq"/>
        </authorList>
    </citation>
    <scope>IDENTIFICATION</scope>
    <source>
        <tissue evidence="4">Leaf</tissue>
    </source>
</reference>
<feature type="region of interest" description="Disordered" evidence="2">
    <location>
        <begin position="107"/>
        <end position="161"/>
    </location>
</feature>
<evidence type="ECO:0000256" key="1">
    <source>
        <dbReference type="SAM" id="Coils"/>
    </source>
</evidence>
<keyword evidence="3" id="KW-1185">Reference proteome</keyword>
<feature type="coiled-coil region" evidence="1">
    <location>
        <begin position="24"/>
        <end position="93"/>
    </location>
</feature>
<name>A0ABM0UZQ4_CAMSA</name>